<evidence type="ECO:0000313" key="4">
    <source>
        <dbReference type="Proteomes" id="UP000294937"/>
    </source>
</evidence>
<reference evidence="3 4" key="1">
    <citation type="submission" date="2019-03" db="EMBL/GenBank/DDBJ databases">
        <title>Genomic Encyclopedia of Type Strains, Phase IV (KMG-IV): sequencing the most valuable type-strain genomes for metagenomic binning, comparative biology and taxonomic classification.</title>
        <authorList>
            <person name="Goeker M."/>
        </authorList>
    </citation>
    <scope>NUCLEOTIDE SEQUENCE [LARGE SCALE GENOMIC DNA]</scope>
    <source>
        <strain evidence="3 4">DSM 45707</strain>
    </source>
</reference>
<dbReference type="GO" id="GO:0005525">
    <property type="term" value="F:GTP binding"/>
    <property type="evidence" value="ECO:0007669"/>
    <property type="project" value="UniProtKB-KW"/>
</dbReference>
<dbReference type="EMBL" id="SMAG01000005">
    <property type="protein sequence ID" value="TCS93795.1"/>
    <property type="molecule type" value="Genomic_DNA"/>
</dbReference>
<proteinExistence type="predicted"/>
<evidence type="ECO:0000256" key="2">
    <source>
        <dbReference type="ARBA" id="ARBA00023134"/>
    </source>
</evidence>
<dbReference type="AlphaFoldDB" id="A0A4R3L4D5"/>
<dbReference type="RefSeq" id="WP_279389110.1">
    <property type="nucleotide sequence ID" value="NZ_SMAG01000005.1"/>
</dbReference>
<evidence type="ECO:0000313" key="3">
    <source>
        <dbReference type="EMBL" id="TCS93795.1"/>
    </source>
</evidence>
<keyword evidence="4" id="KW-1185">Reference proteome</keyword>
<dbReference type="Proteomes" id="UP000294937">
    <property type="component" value="Unassembled WGS sequence"/>
</dbReference>
<comment type="caution">
    <text evidence="3">The sequence shown here is derived from an EMBL/GenBank/DDBJ whole genome shotgun (WGS) entry which is preliminary data.</text>
</comment>
<protein>
    <submittedName>
        <fullName evidence="3">Uncharacterized protein</fullName>
    </submittedName>
</protein>
<evidence type="ECO:0000256" key="1">
    <source>
        <dbReference type="ARBA" id="ARBA00022741"/>
    </source>
</evidence>
<accession>A0A4R3L4D5</accession>
<dbReference type="InterPro" id="IPR009001">
    <property type="entry name" value="Transl_elong_EF1A/Init_IF2_C"/>
</dbReference>
<organism evidence="3 4">
    <name type="scientific">Hazenella coriacea</name>
    <dbReference type="NCBI Taxonomy" id="1179467"/>
    <lineage>
        <taxon>Bacteria</taxon>
        <taxon>Bacillati</taxon>
        <taxon>Bacillota</taxon>
        <taxon>Bacilli</taxon>
        <taxon>Bacillales</taxon>
        <taxon>Thermoactinomycetaceae</taxon>
        <taxon>Hazenella</taxon>
    </lineage>
</organism>
<sequence length="44" mass="4885">MVDIEAKIRFLTTEEGGRGNPVFSGYCPAHLVKKGYLTTTEKII</sequence>
<dbReference type="SUPFAM" id="SSF50465">
    <property type="entry name" value="EF-Tu/eEF-1alpha/eIF2-gamma C-terminal domain"/>
    <property type="match status" value="1"/>
</dbReference>
<name>A0A4R3L4D5_9BACL</name>
<keyword evidence="1" id="KW-0547">Nucleotide-binding</keyword>
<keyword evidence="2" id="KW-0342">GTP-binding</keyword>
<gene>
    <name evidence="3" type="ORF">EDD58_1052</name>
</gene>
<dbReference type="Gene3D" id="2.40.30.10">
    <property type="entry name" value="Translation factors"/>
    <property type="match status" value="1"/>
</dbReference>